<accession>A0A7D9IL78</accession>
<protein>
    <submittedName>
        <fullName evidence="2">Uncharacterized protein</fullName>
    </submittedName>
</protein>
<evidence type="ECO:0000313" key="3">
    <source>
        <dbReference type="Proteomes" id="UP001152795"/>
    </source>
</evidence>
<keyword evidence="3" id="KW-1185">Reference proteome</keyword>
<organism evidence="2 3">
    <name type="scientific">Paramuricea clavata</name>
    <name type="common">Red gorgonian</name>
    <name type="synonym">Violescent sea-whip</name>
    <dbReference type="NCBI Taxonomy" id="317549"/>
    <lineage>
        <taxon>Eukaryota</taxon>
        <taxon>Metazoa</taxon>
        <taxon>Cnidaria</taxon>
        <taxon>Anthozoa</taxon>
        <taxon>Octocorallia</taxon>
        <taxon>Malacalcyonacea</taxon>
        <taxon>Plexauridae</taxon>
        <taxon>Paramuricea</taxon>
    </lineage>
</organism>
<evidence type="ECO:0000313" key="2">
    <source>
        <dbReference type="EMBL" id="CAB4008476.1"/>
    </source>
</evidence>
<gene>
    <name evidence="2" type="ORF">PACLA_8A022612</name>
</gene>
<evidence type="ECO:0000256" key="1">
    <source>
        <dbReference type="SAM" id="MobiDB-lite"/>
    </source>
</evidence>
<comment type="caution">
    <text evidence="2">The sequence shown here is derived from an EMBL/GenBank/DDBJ whole genome shotgun (WGS) entry which is preliminary data.</text>
</comment>
<dbReference type="EMBL" id="CACRXK020006134">
    <property type="protein sequence ID" value="CAB4008476.1"/>
    <property type="molecule type" value="Genomic_DNA"/>
</dbReference>
<dbReference type="Proteomes" id="UP001152795">
    <property type="component" value="Unassembled WGS sequence"/>
</dbReference>
<name>A0A7D9IL78_PARCT</name>
<feature type="region of interest" description="Disordered" evidence="1">
    <location>
        <begin position="27"/>
        <end position="61"/>
    </location>
</feature>
<feature type="compositionally biased region" description="Polar residues" evidence="1">
    <location>
        <begin position="29"/>
        <end position="61"/>
    </location>
</feature>
<proteinExistence type="predicted"/>
<sequence length="110" mass="12008">MVEGEGNLSQQRAVSLLQEATRMVREYPGSSNDVSSAQVANPNVISQSESHATTSSGGTAVNTLNSERVLGNFRNLFALYGHTGRRCLSSSTQLFPNEYVYNTYIFVLLT</sequence>
<reference evidence="2" key="1">
    <citation type="submission" date="2020-04" db="EMBL/GenBank/DDBJ databases">
        <authorList>
            <person name="Alioto T."/>
            <person name="Alioto T."/>
            <person name="Gomez Garrido J."/>
        </authorList>
    </citation>
    <scope>NUCLEOTIDE SEQUENCE</scope>
    <source>
        <strain evidence="2">A484AB</strain>
    </source>
</reference>
<dbReference type="AlphaFoldDB" id="A0A7D9IL78"/>